<dbReference type="PANTHER" id="PTHR24394">
    <property type="entry name" value="ZINC FINGER PROTEIN"/>
    <property type="match status" value="1"/>
</dbReference>
<evidence type="ECO:0000313" key="9">
    <source>
        <dbReference type="EMBL" id="KFB41631.1"/>
    </source>
</evidence>
<proteinExistence type="predicted"/>
<evidence type="ECO:0000256" key="7">
    <source>
        <dbReference type="PROSITE-ProRule" id="PRU00042"/>
    </source>
</evidence>
<name>A0A084VUI7_ANOSI</name>
<accession>A0A084VUI7</accession>
<keyword evidence="2" id="KW-0479">Metal-binding</keyword>
<dbReference type="PANTHER" id="PTHR24394:SF44">
    <property type="entry name" value="ZINC FINGER PROTEIN 271-LIKE"/>
    <property type="match status" value="1"/>
</dbReference>
<dbReference type="EMBL" id="KE525120">
    <property type="protein sequence ID" value="KFB41631.1"/>
    <property type="molecule type" value="Genomic_DNA"/>
</dbReference>
<evidence type="ECO:0000256" key="1">
    <source>
        <dbReference type="ARBA" id="ARBA00004123"/>
    </source>
</evidence>
<gene>
    <name evidence="9" type="ORF">ZHAS_00009244</name>
</gene>
<keyword evidence="5" id="KW-0862">Zinc</keyword>
<dbReference type="STRING" id="74873.A0A084VUI7"/>
<evidence type="ECO:0000313" key="11">
    <source>
        <dbReference type="Proteomes" id="UP000030765"/>
    </source>
</evidence>
<evidence type="ECO:0000313" key="10">
    <source>
        <dbReference type="EnsemblMetazoa" id="ASIC009244-PA"/>
    </source>
</evidence>
<dbReference type="Proteomes" id="UP000030765">
    <property type="component" value="Unassembled WGS sequence"/>
</dbReference>
<dbReference type="VEuPathDB" id="VectorBase:ASIS005329"/>
<evidence type="ECO:0000256" key="3">
    <source>
        <dbReference type="ARBA" id="ARBA00022737"/>
    </source>
</evidence>
<comment type="subcellular location">
    <subcellularLocation>
        <location evidence="1">Nucleus</location>
    </subcellularLocation>
</comment>
<reference evidence="9 11" key="1">
    <citation type="journal article" date="2014" name="BMC Genomics">
        <title>Genome sequence of Anopheles sinensis provides insight into genetics basis of mosquito competence for malaria parasites.</title>
        <authorList>
            <person name="Zhou D."/>
            <person name="Zhang D."/>
            <person name="Ding G."/>
            <person name="Shi L."/>
            <person name="Hou Q."/>
            <person name="Ye Y."/>
            <person name="Xu Y."/>
            <person name="Zhou H."/>
            <person name="Xiong C."/>
            <person name="Li S."/>
            <person name="Yu J."/>
            <person name="Hong S."/>
            <person name="Yu X."/>
            <person name="Zou P."/>
            <person name="Chen C."/>
            <person name="Chang X."/>
            <person name="Wang W."/>
            <person name="Lv Y."/>
            <person name="Sun Y."/>
            <person name="Ma L."/>
            <person name="Shen B."/>
            <person name="Zhu C."/>
        </authorList>
    </citation>
    <scope>NUCLEOTIDE SEQUENCE [LARGE SCALE GENOMIC DNA]</scope>
</reference>
<reference evidence="10" key="2">
    <citation type="submission" date="2020-05" db="UniProtKB">
        <authorList>
            <consortium name="EnsemblMetazoa"/>
        </authorList>
    </citation>
    <scope>IDENTIFICATION</scope>
</reference>
<evidence type="ECO:0000256" key="4">
    <source>
        <dbReference type="ARBA" id="ARBA00022771"/>
    </source>
</evidence>
<dbReference type="PROSITE" id="PS50157">
    <property type="entry name" value="ZINC_FINGER_C2H2_2"/>
    <property type="match status" value="2"/>
</dbReference>
<dbReference type="SUPFAM" id="SSF57667">
    <property type="entry name" value="beta-beta-alpha zinc fingers"/>
    <property type="match status" value="1"/>
</dbReference>
<evidence type="ECO:0000256" key="6">
    <source>
        <dbReference type="ARBA" id="ARBA00023242"/>
    </source>
</evidence>
<dbReference type="EMBL" id="ATLV01016846">
    <property type="status" value="NOT_ANNOTATED_CDS"/>
    <property type="molecule type" value="Genomic_DNA"/>
</dbReference>
<dbReference type="FunFam" id="3.30.160.60:FF:000624">
    <property type="entry name" value="zinc finger protein 697"/>
    <property type="match status" value="1"/>
</dbReference>
<dbReference type="GO" id="GO:0005634">
    <property type="term" value="C:nucleus"/>
    <property type="evidence" value="ECO:0007669"/>
    <property type="project" value="UniProtKB-SubCell"/>
</dbReference>
<dbReference type="InterPro" id="IPR036236">
    <property type="entry name" value="Znf_C2H2_sf"/>
</dbReference>
<dbReference type="InterPro" id="IPR013087">
    <property type="entry name" value="Znf_C2H2_type"/>
</dbReference>
<keyword evidence="4 7" id="KW-0863">Zinc-finger</keyword>
<dbReference type="EnsemblMetazoa" id="ASIC009244-RA">
    <property type="protein sequence ID" value="ASIC009244-PA"/>
    <property type="gene ID" value="ASIC009244"/>
</dbReference>
<feature type="domain" description="C2H2-type" evidence="8">
    <location>
        <begin position="41"/>
        <end position="69"/>
    </location>
</feature>
<dbReference type="PROSITE" id="PS00028">
    <property type="entry name" value="ZINC_FINGER_C2H2_1"/>
    <property type="match status" value="2"/>
</dbReference>
<dbReference type="VEuPathDB" id="VectorBase:ASIC009244"/>
<evidence type="ECO:0000256" key="2">
    <source>
        <dbReference type="ARBA" id="ARBA00022723"/>
    </source>
</evidence>
<evidence type="ECO:0000256" key="5">
    <source>
        <dbReference type="ARBA" id="ARBA00022833"/>
    </source>
</evidence>
<keyword evidence="11" id="KW-1185">Reference proteome</keyword>
<dbReference type="Gene3D" id="3.30.160.60">
    <property type="entry name" value="Classic Zinc Finger"/>
    <property type="match status" value="2"/>
</dbReference>
<evidence type="ECO:0000259" key="8">
    <source>
        <dbReference type="PROSITE" id="PS50157"/>
    </source>
</evidence>
<dbReference type="OrthoDB" id="10064525at2759"/>
<dbReference type="Pfam" id="PF00096">
    <property type="entry name" value="zf-C2H2"/>
    <property type="match status" value="2"/>
</dbReference>
<dbReference type="GO" id="GO:0000981">
    <property type="term" value="F:DNA-binding transcription factor activity, RNA polymerase II-specific"/>
    <property type="evidence" value="ECO:0007669"/>
    <property type="project" value="TreeGrafter"/>
</dbReference>
<feature type="domain" description="C2H2-type" evidence="8">
    <location>
        <begin position="10"/>
        <end position="37"/>
    </location>
</feature>
<sequence length="101" mass="11977">MRIHTREKAFECPVCRKRYVQSSDLKRHMLIHNPGDEGKPFQCEYCLRRYPRKDYLKVHIRKQHPNRPEAVNMMGTFEAVAAGLVERIEPMPMAVEDFMIC</sequence>
<dbReference type="GO" id="GO:0008270">
    <property type="term" value="F:zinc ion binding"/>
    <property type="evidence" value="ECO:0007669"/>
    <property type="project" value="UniProtKB-KW"/>
</dbReference>
<organism evidence="10 11">
    <name type="scientific">Anopheles sinensis</name>
    <name type="common">Mosquito</name>
    <dbReference type="NCBI Taxonomy" id="74873"/>
    <lineage>
        <taxon>Eukaryota</taxon>
        <taxon>Metazoa</taxon>
        <taxon>Ecdysozoa</taxon>
        <taxon>Arthropoda</taxon>
        <taxon>Hexapoda</taxon>
        <taxon>Insecta</taxon>
        <taxon>Pterygota</taxon>
        <taxon>Neoptera</taxon>
        <taxon>Endopterygota</taxon>
        <taxon>Diptera</taxon>
        <taxon>Nematocera</taxon>
        <taxon>Culicoidea</taxon>
        <taxon>Culicidae</taxon>
        <taxon>Anophelinae</taxon>
        <taxon>Anopheles</taxon>
    </lineage>
</organism>
<keyword evidence="3" id="KW-0677">Repeat</keyword>
<protein>
    <submittedName>
        <fullName evidence="9">AGAP009068-PA-like protein</fullName>
    </submittedName>
</protein>
<dbReference type="SMART" id="SM00355">
    <property type="entry name" value="ZnF_C2H2"/>
    <property type="match status" value="2"/>
</dbReference>
<keyword evidence="6" id="KW-0539">Nucleus</keyword>
<dbReference type="AlphaFoldDB" id="A0A084VUI7"/>